<dbReference type="InterPro" id="IPR035089">
    <property type="entry name" value="Phage_sheath_subtilisin"/>
</dbReference>
<keyword evidence="5" id="KW-1185">Reference proteome</keyword>
<dbReference type="RefSeq" id="WP_354314187.1">
    <property type="nucleotide sequence ID" value="NZ_JBEPME010000005.1"/>
</dbReference>
<dbReference type="Gene3D" id="3.30.360.90">
    <property type="match status" value="1"/>
</dbReference>
<feature type="domain" description="Tail sheath protein subtilisin-like" evidence="2">
    <location>
        <begin position="96"/>
        <end position="252"/>
    </location>
</feature>
<dbReference type="Proteomes" id="UP001549104">
    <property type="component" value="Unassembled WGS sequence"/>
</dbReference>
<evidence type="ECO:0008006" key="6">
    <source>
        <dbReference type="Google" id="ProtNLM"/>
    </source>
</evidence>
<dbReference type="Pfam" id="PF17482">
    <property type="entry name" value="Phage_sheath_1C"/>
    <property type="match status" value="1"/>
</dbReference>
<evidence type="ECO:0000313" key="5">
    <source>
        <dbReference type="Proteomes" id="UP001549104"/>
    </source>
</evidence>
<gene>
    <name evidence="4" type="ORF">ABIC55_003643</name>
</gene>
<evidence type="ECO:0000256" key="1">
    <source>
        <dbReference type="ARBA" id="ARBA00008005"/>
    </source>
</evidence>
<dbReference type="Pfam" id="PF04984">
    <property type="entry name" value="Phage_sheath_1"/>
    <property type="match status" value="1"/>
</dbReference>
<proteinExistence type="inferred from homology"/>
<dbReference type="InterPro" id="IPR020287">
    <property type="entry name" value="Tail_sheath_C"/>
</dbReference>
<dbReference type="EMBL" id="JBEPME010000005">
    <property type="protein sequence ID" value="MET3658526.1"/>
    <property type="molecule type" value="Genomic_DNA"/>
</dbReference>
<feature type="domain" description="Tail sheath protein C-terminal" evidence="3">
    <location>
        <begin position="260"/>
        <end position="353"/>
    </location>
</feature>
<comment type="similarity">
    <text evidence="1">Belongs to the myoviridae tail sheath protein family.</text>
</comment>
<dbReference type="Gene3D" id="3.40.50.11790">
    <property type="match status" value="1"/>
</dbReference>
<name>A0ABV2KBS1_SPOPS</name>
<organism evidence="4 5">
    <name type="scientific">Sporosarcina psychrophila</name>
    <name type="common">Bacillus psychrophilus</name>
    <dbReference type="NCBI Taxonomy" id="1476"/>
    <lineage>
        <taxon>Bacteria</taxon>
        <taxon>Bacillati</taxon>
        <taxon>Bacillota</taxon>
        <taxon>Bacilli</taxon>
        <taxon>Bacillales</taxon>
        <taxon>Caryophanaceae</taxon>
        <taxon>Sporosarcina</taxon>
    </lineage>
</organism>
<accession>A0ABV2KBS1</accession>
<protein>
    <recommendedName>
        <fullName evidence="6">Phage tail sheath protein</fullName>
    </recommendedName>
</protein>
<sequence>MATGGQWDPISLPIRPGLYLNFVERALAQIAGGPRGVVGLPIFDYSGGELTAGSFYVVATEKEANEQVGKANAAPILRVLSGGAAEVLIYAVPEEVDYAAMRDAFEARPFNVFVYPGEVDSVEQDATVAWVARNRKEGKHFSAVFGGSASDDQDPAVGNARSIRLSDEYVVNLITGAVLGDGTELTSAEYASVIAGLIAGTGINKSITYVALPIADVTKRLRNSEINTALTSGSLVLVHDGRSVKVEQGITTKSDATARGKIRIMRARQAVATDIPATAKDRYIGKIDNNPAGQVSLIAAIKAYLETLEVNNVLMEPEVTLDPQRESKGDCVFLSVSYIEVDSMERIFLTINV</sequence>
<reference evidence="4 5" key="1">
    <citation type="submission" date="2024-06" db="EMBL/GenBank/DDBJ databases">
        <title>Sorghum-associated microbial communities from plants grown in Nebraska, USA.</title>
        <authorList>
            <person name="Schachtman D."/>
        </authorList>
    </citation>
    <scope>NUCLEOTIDE SEQUENCE [LARGE SCALE GENOMIC DNA]</scope>
    <source>
        <strain evidence="4 5">1288</strain>
    </source>
</reference>
<evidence type="ECO:0000259" key="2">
    <source>
        <dbReference type="Pfam" id="PF04984"/>
    </source>
</evidence>
<dbReference type="Gene3D" id="3.30.1370.220">
    <property type="match status" value="1"/>
</dbReference>
<evidence type="ECO:0000313" key="4">
    <source>
        <dbReference type="EMBL" id="MET3658526.1"/>
    </source>
</evidence>
<evidence type="ECO:0000259" key="3">
    <source>
        <dbReference type="Pfam" id="PF17482"/>
    </source>
</evidence>
<comment type="caution">
    <text evidence="4">The sequence shown here is derived from an EMBL/GenBank/DDBJ whole genome shotgun (WGS) entry which is preliminary data.</text>
</comment>